<name>A0A4U0XQH2_9PEZI</name>
<gene>
    <name evidence="2" type="ORF">B0A55_04363</name>
</gene>
<evidence type="ECO:0000256" key="1">
    <source>
        <dbReference type="SAM" id="MobiDB-lite"/>
    </source>
</evidence>
<sequence>MASSTSSYNRHHYGQADIQAAEALLALHQPIYPKQQPLANTAPTSSSHTQQQQDHSDSHAAETFLPLSPLASHLEHDQPLTNLTHSPSSPPPRQYNQADLHAAGALLALNPQLPRLETISDRALVCMYWYQLDDATVNCLFAQYGAAGIVEMVAREREATRGASWCSLKVEDVRERARVAFR</sequence>
<dbReference type="Proteomes" id="UP000309340">
    <property type="component" value="Unassembled WGS sequence"/>
</dbReference>
<evidence type="ECO:0000313" key="2">
    <source>
        <dbReference type="EMBL" id="TKA79744.1"/>
    </source>
</evidence>
<dbReference type="OrthoDB" id="10345931at2759"/>
<accession>A0A4U0XQH2</accession>
<keyword evidence="3" id="KW-1185">Reference proteome</keyword>
<dbReference type="EMBL" id="NAJQ01000083">
    <property type="protein sequence ID" value="TKA79744.1"/>
    <property type="molecule type" value="Genomic_DNA"/>
</dbReference>
<evidence type="ECO:0000313" key="3">
    <source>
        <dbReference type="Proteomes" id="UP000309340"/>
    </source>
</evidence>
<dbReference type="AlphaFoldDB" id="A0A4U0XQH2"/>
<feature type="region of interest" description="Disordered" evidence="1">
    <location>
        <begin position="36"/>
        <end position="59"/>
    </location>
</feature>
<comment type="caution">
    <text evidence="2">The sequence shown here is derived from an EMBL/GenBank/DDBJ whole genome shotgun (WGS) entry which is preliminary data.</text>
</comment>
<feature type="compositionally biased region" description="Low complexity" evidence="1">
    <location>
        <begin position="44"/>
        <end position="53"/>
    </location>
</feature>
<organism evidence="2 3">
    <name type="scientific">Friedmanniomyces simplex</name>
    <dbReference type="NCBI Taxonomy" id="329884"/>
    <lineage>
        <taxon>Eukaryota</taxon>
        <taxon>Fungi</taxon>
        <taxon>Dikarya</taxon>
        <taxon>Ascomycota</taxon>
        <taxon>Pezizomycotina</taxon>
        <taxon>Dothideomycetes</taxon>
        <taxon>Dothideomycetidae</taxon>
        <taxon>Mycosphaerellales</taxon>
        <taxon>Teratosphaeriaceae</taxon>
        <taxon>Friedmanniomyces</taxon>
    </lineage>
</organism>
<reference evidence="2 3" key="1">
    <citation type="submission" date="2017-03" db="EMBL/GenBank/DDBJ databases">
        <title>Genomes of endolithic fungi from Antarctica.</title>
        <authorList>
            <person name="Coleine C."/>
            <person name="Masonjones S."/>
            <person name="Stajich J.E."/>
        </authorList>
    </citation>
    <scope>NUCLEOTIDE SEQUENCE [LARGE SCALE GENOMIC DNA]</scope>
    <source>
        <strain evidence="2 3">CCFEE 5184</strain>
    </source>
</reference>
<protein>
    <submittedName>
        <fullName evidence="2">Uncharacterized protein</fullName>
    </submittedName>
</protein>
<proteinExistence type="predicted"/>